<comment type="caution">
    <text evidence="4">The sequence shown here is derived from an EMBL/GenBank/DDBJ whole genome shotgun (WGS) entry which is preliminary data.</text>
</comment>
<evidence type="ECO:0008006" key="6">
    <source>
        <dbReference type="Google" id="ProtNLM"/>
    </source>
</evidence>
<dbReference type="STRING" id="1514971.AUR64_14515"/>
<evidence type="ECO:0000259" key="2">
    <source>
        <dbReference type="Pfam" id="PF01978"/>
    </source>
</evidence>
<sequence length="360" mass="39567">MTQDSLREHLTAFGFSEKETEAYLVILQSGAATTSEISQEAGISQAYVYDLATELSERGLISIDETASPTRLRARPPEEALGSFTDRLDQLNTDIETLYHRSETPDPAVEIVHSRTTTRKRIIRAIEHAQNEVVLTVPATTFTHLREPLKAARNRGVTIYLQLVSPVENLATDVDWQQYATIAKTWDAIPPVTVVADEKSGVMGSHSILSSRHGSAYALVFSQQDIAGGFFGNAISNFWPMGEVCFTADPDPLPATYHHARTAVTNAALHSAEDRALVADVTIRAVGSEETTTYERVPVVEIRQNLVGEPTNEFPIENNLVFDTPDGRIATGGSDGSLQPFYEGYGMVSVTLYDERNHKN</sequence>
<evidence type="ECO:0000313" key="4">
    <source>
        <dbReference type="EMBL" id="KTG09012.1"/>
    </source>
</evidence>
<name>A0A0W1R7M3_9EURY</name>
<organism evidence="4 5">
    <name type="scientific">Haloprofundus marisrubri</name>
    <dbReference type="NCBI Taxonomy" id="1514971"/>
    <lineage>
        <taxon>Archaea</taxon>
        <taxon>Methanobacteriati</taxon>
        <taxon>Methanobacteriota</taxon>
        <taxon>Stenosarchaea group</taxon>
        <taxon>Halobacteria</taxon>
        <taxon>Halobacteriales</taxon>
        <taxon>Haloferacaceae</taxon>
        <taxon>Haloprofundus</taxon>
    </lineage>
</organism>
<feature type="domain" description="Transcription regulator TrmB N-terminal" evidence="2">
    <location>
        <begin position="10"/>
        <end position="78"/>
    </location>
</feature>
<dbReference type="InterPro" id="IPR021586">
    <property type="entry name" value="Tscrpt_reg_TrmB_C"/>
</dbReference>
<gene>
    <name evidence="4" type="ORF">AUR64_14515</name>
</gene>
<dbReference type="InterPro" id="IPR036390">
    <property type="entry name" value="WH_DNA-bd_sf"/>
</dbReference>
<dbReference type="Proteomes" id="UP000054387">
    <property type="component" value="Unassembled WGS sequence"/>
</dbReference>
<evidence type="ECO:0000313" key="5">
    <source>
        <dbReference type="Proteomes" id="UP000054387"/>
    </source>
</evidence>
<protein>
    <recommendedName>
        <fullName evidence="6">TrmB family transcriptional regulator</fullName>
    </recommendedName>
</protein>
<dbReference type="OrthoDB" id="201002at2157"/>
<dbReference type="Gene3D" id="1.10.10.10">
    <property type="entry name" value="Winged helix-like DNA-binding domain superfamily/Winged helix DNA-binding domain"/>
    <property type="match status" value="1"/>
</dbReference>
<dbReference type="InterPro" id="IPR051797">
    <property type="entry name" value="TrmB-like"/>
</dbReference>
<dbReference type="EMBL" id="LOPU01000029">
    <property type="protein sequence ID" value="KTG09012.1"/>
    <property type="molecule type" value="Genomic_DNA"/>
</dbReference>
<comment type="similarity">
    <text evidence="1">Belongs to the transcriptional regulator TrmB family.</text>
</comment>
<dbReference type="CDD" id="cd09124">
    <property type="entry name" value="PLDc_like_TrmB_middle"/>
    <property type="match status" value="1"/>
</dbReference>
<dbReference type="SUPFAM" id="SSF159071">
    <property type="entry name" value="TrmB C-terminal domain-like"/>
    <property type="match status" value="1"/>
</dbReference>
<dbReference type="Pfam" id="PF11495">
    <property type="entry name" value="Regulator_TrmB"/>
    <property type="match status" value="1"/>
</dbReference>
<dbReference type="PANTHER" id="PTHR34293:SF1">
    <property type="entry name" value="HTH-TYPE TRANSCRIPTIONAL REGULATOR TRMBL2"/>
    <property type="match status" value="1"/>
</dbReference>
<dbReference type="PANTHER" id="PTHR34293">
    <property type="entry name" value="HTH-TYPE TRANSCRIPTIONAL REGULATOR TRMBL2"/>
    <property type="match status" value="1"/>
</dbReference>
<dbReference type="RefSeq" id="WP_058582165.1">
    <property type="nucleotide sequence ID" value="NZ_LOPU01000029.1"/>
</dbReference>
<evidence type="ECO:0000259" key="3">
    <source>
        <dbReference type="Pfam" id="PF11495"/>
    </source>
</evidence>
<dbReference type="Pfam" id="PF01978">
    <property type="entry name" value="TrmB"/>
    <property type="match status" value="1"/>
</dbReference>
<dbReference type="AlphaFoldDB" id="A0A0W1R7M3"/>
<accession>A0A0W1R7M3</accession>
<feature type="domain" description="Transcription regulator TrmB C-terminal" evidence="3">
    <location>
        <begin position="108"/>
        <end position="335"/>
    </location>
</feature>
<evidence type="ECO:0000256" key="1">
    <source>
        <dbReference type="ARBA" id="ARBA00007287"/>
    </source>
</evidence>
<keyword evidence="5" id="KW-1185">Reference proteome</keyword>
<reference evidence="4 5" key="1">
    <citation type="submission" date="2015-12" db="EMBL/GenBank/DDBJ databases">
        <title>Haloprofundus marisrubri gen. nov., sp. nov., an extremely halophilic archaeon isolated from the Discovery deep brine-seawater interface in the Red Sea.</title>
        <authorList>
            <person name="Zhang G."/>
            <person name="Stingl U."/>
            <person name="Rashid M."/>
        </authorList>
    </citation>
    <scope>NUCLEOTIDE SEQUENCE [LARGE SCALE GENOMIC DNA]</scope>
    <source>
        <strain evidence="4 5">SB9</strain>
    </source>
</reference>
<dbReference type="InterPro" id="IPR002831">
    <property type="entry name" value="Tscrpt_reg_TrmB_N"/>
</dbReference>
<dbReference type="SUPFAM" id="SSF56024">
    <property type="entry name" value="Phospholipase D/nuclease"/>
    <property type="match status" value="1"/>
</dbReference>
<proteinExistence type="inferred from homology"/>
<dbReference type="InterPro" id="IPR036388">
    <property type="entry name" value="WH-like_DNA-bd_sf"/>
</dbReference>
<dbReference type="SUPFAM" id="SSF46785">
    <property type="entry name" value="Winged helix' DNA-binding domain"/>
    <property type="match status" value="1"/>
</dbReference>